<dbReference type="EMBL" id="FQUK01000015">
    <property type="protein sequence ID" value="SHE80282.1"/>
    <property type="molecule type" value="Genomic_DNA"/>
</dbReference>
<dbReference type="RefSeq" id="WP_072755688.1">
    <property type="nucleotide sequence ID" value="NZ_FQUK01000015.1"/>
</dbReference>
<evidence type="ECO:0000313" key="2">
    <source>
        <dbReference type="EMBL" id="SHE80282.1"/>
    </source>
</evidence>
<gene>
    <name evidence="2" type="ORF">SAMN02745204_01180</name>
</gene>
<feature type="transmembrane region" description="Helical" evidence="1">
    <location>
        <begin position="27"/>
        <end position="46"/>
    </location>
</feature>
<evidence type="ECO:0000313" key="3">
    <source>
        <dbReference type="Proteomes" id="UP000242857"/>
    </source>
</evidence>
<keyword evidence="1" id="KW-0472">Membrane</keyword>
<accession>A0A1M4WH37</accession>
<evidence type="ECO:0000256" key="1">
    <source>
        <dbReference type="SAM" id="Phobius"/>
    </source>
</evidence>
<organism evidence="2 3">
    <name type="scientific">Thermomonas hydrothermalis</name>
    <dbReference type="NCBI Taxonomy" id="213588"/>
    <lineage>
        <taxon>Bacteria</taxon>
        <taxon>Pseudomonadati</taxon>
        <taxon>Pseudomonadota</taxon>
        <taxon>Gammaproteobacteria</taxon>
        <taxon>Lysobacterales</taxon>
        <taxon>Lysobacteraceae</taxon>
        <taxon>Thermomonas</taxon>
    </lineage>
</organism>
<name>A0A1M4WH37_9GAMM</name>
<keyword evidence="1" id="KW-1133">Transmembrane helix</keyword>
<dbReference type="AlphaFoldDB" id="A0A1M4WH37"/>
<reference evidence="3" key="1">
    <citation type="submission" date="2016-11" db="EMBL/GenBank/DDBJ databases">
        <authorList>
            <person name="Varghese N."/>
            <person name="Submissions S."/>
        </authorList>
    </citation>
    <scope>NUCLEOTIDE SEQUENCE [LARGE SCALE GENOMIC DNA]</scope>
    <source>
        <strain evidence="3">DSM 14834</strain>
    </source>
</reference>
<dbReference type="STRING" id="213588.SAMN02745204_01180"/>
<dbReference type="Proteomes" id="UP000242857">
    <property type="component" value="Unassembled WGS sequence"/>
</dbReference>
<protein>
    <recommendedName>
        <fullName evidence="4">DUF4381 domain-containing protein</fullName>
    </recommendedName>
</protein>
<proteinExistence type="predicted"/>
<keyword evidence="1" id="KW-0812">Transmembrane</keyword>
<keyword evidence="3" id="KW-1185">Reference proteome</keyword>
<evidence type="ECO:0008006" key="4">
    <source>
        <dbReference type="Google" id="ProtNLM"/>
    </source>
</evidence>
<dbReference type="Pfam" id="PF14316">
    <property type="entry name" value="DUF4381"/>
    <property type="match status" value="1"/>
</dbReference>
<sequence length="152" mass="16861">MNGAPMLPLRDVQAGTPPPWWPPAPGWLWLGAAVLAVAVAVAIWSVRRRRKAARWRRYFDQVVAEAGTPAERLAAISALLRRAARRLDPQADRLQGEAWLHLLDQGLSPPAFAAGPGRLLIDDLYRPQVDPAALAALHALARRRFVQWMVRS</sequence>
<dbReference type="OrthoDB" id="283083at2"/>
<dbReference type="InterPro" id="IPR025489">
    <property type="entry name" value="DUF4381"/>
</dbReference>